<name>A0A9K3E922_HELAN</name>
<protein>
    <recommendedName>
        <fullName evidence="3">Auxilin-like protein</fullName>
    </recommendedName>
</protein>
<proteinExistence type="predicted"/>
<dbReference type="Gramene" id="mRNA:HanXRQr2_Chr14g0636521">
    <property type="protein sequence ID" value="CDS:HanXRQr2_Chr14g0636521.1"/>
    <property type="gene ID" value="HanXRQr2_Chr14g0636521"/>
</dbReference>
<evidence type="ECO:0008006" key="3">
    <source>
        <dbReference type="Google" id="ProtNLM"/>
    </source>
</evidence>
<dbReference type="Proteomes" id="UP000215914">
    <property type="component" value="Unassembled WGS sequence"/>
</dbReference>
<reference evidence="1" key="1">
    <citation type="journal article" date="2017" name="Nature">
        <title>The sunflower genome provides insights into oil metabolism, flowering and Asterid evolution.</title>
        <authorList>
            <person name="Badouin H."/>
            <person name="Gouzy J."/>
            <person name="Grassa C.J."/>
            <person name="Murat F."/>
            <person name="Staton S.E."/>
            <person name="Cottret L."/>
            <person name="Lelandais-Briere C."/>
            <person name="Owens G.L."/>
            <person name="Carrere S."/>
            <person name="Mayjonade B."/>
            <person name="Legrand L."/>
            <person name="Gill N."/>
            <person name="Kane N.C."/>
            <person name="Bowers J.E."/>
            <person name="Hubner S."/>
            <person name="Bellec A."/>
            <person name="Berard A."/>
            <person name="Berges H."/>
            <person name="Blanchet N."/>
            <person name="Boniface M.C."/>
            <person name="Brunel D."/>
            <person name="Catrice O."/>
            <person name="Chaidir N."/>
            <person name="Claudel C."/>
            <person name="Donnadieu C."/>
            <person name="Faraut T."/>
            <person name="Fievet G."/>
            <person name="Helmstetter N."/>
            <person name="King M."/>
            <person name="Knapp S.J."/>
            <person name="Lai Z."/>
            <person name="Le Paslier M.C."/>
            <person name="Lippi Y."/>
            <person name="Lorenzon L."/>
            <person name="Mandel J.R."/>
            <person name="Marage G."/>
            <person name="Marchand G."/>
            <person name="Marquand E."/>
            <person name="Bret-Mestries E."/>
            <person name="Morien E."/>
            <person name="Nambeesan S."/>
            <person name="Nguyen T."/>
            <person name="Pegot-Espagnet P."/>
            <person name="Pouilly N."/>
            <person name="Raftis F."/>
            <person name="Sallet E."/>
            <person name="Schiex T."/>
            <person name="Thomas J."/>
            <person name="Vandecasteele C."/>
            <person name="Vares D."/>
            <person name="Vear F."/>
            <person name="Vautrin S."/>
            <person name="Crespi M."/>
            <person name="Mangin B."/>
            <person name="Burke J.M."/>
            <person name="Salse J."/>
            <person name="Munos S."/>
            <person name="Vincourt P."/>
            <person name="Rieseberg L.H."/>
            <person name="Langlade N.B."/>
        </authorList>
    </citation>
    <scope>NUCLEOTIDE SEQUENCE</scope>
    <source>
        <tissue evidence="1">Leaves</tissue>
    </source>
</reference>
<gene>
    <name evidence="1" type="ORF">HanXRQr2_Chr14g0636521</name>
</gene>
<evidence type="ECO:0000313" key="1">
    <source>
        <dbReference type="EMBL" id="KAF5768443.1"/>
    </source>
</evidence>
<reference evidence="1" key="2">
    <citation type="submission" date="2020-06" db="EMBL/GenBank/DDBJ databases">
        <title>Helianthus annuus Genome sequencing and assembly Release 2.</title>
        <authorList>
            <person name="Gouzy J."/>
            <person name="Langlade N."/>
            <person name="Munos S."/>
        </authorList>
    </citation>
    <scope>NUCLEOTIDE SEQUENCE</scope>
    <source>
        <tissue evidence="1">Leaves</tissue>
    </source>
</reference>
<dbReference type="PANTHER" id="PTHR48462:SF1">
    <property type="entry name" value="PROTEIN, PUTATIVE-RELATED"/>
    <property type="match status" value="1"/>
</dbReference>
<comment type="caution">
    <text evidence="1">The sequence shown here is derived from an EMBL/GenBank/DDBJ whole genome shotgun (WGS) entry which is preliminary data.</text>
</comment>
<accession>A0A9K3E922</accession>
<sequence>MPIEGLGQCMSVVEYRAIHKYWLIIPMYPEDETCLICRKACMDKYGEHAMHCKELPEFKYRHDWVRDVLWDILRRAGISANKEAPVNFLMDHMEGRSTIRLVDLLVFGWARGNVLVWTSRGFRLWLVQGKTGL</sequence>
<dbReference type="EMBL" id="MNCJ02000329">
    <property type="protein sequence ID" value="KAF5768443.1"/>
    <property type="molecule type" value="Genomic_DNA"/>
</dbReference>
<keyword evidence="2" id="KW-1185">Reference proteome</keyword>
<dbReference type="AlphaFoldDB" id="A0A9K3E922"/>
<dbReference type="PANTHER" id="PTHR48462">
    <property type="entry name" value="PROTEIN, PUTATIVE-RELATED"/>
    <property type="match status" value="1"/>
</dbReference>
<evidence type="ECO:0000313" key="2">
    <source>
        <dbReference type="Proteomes" id="UP000215914"/>
    </source>
</evidence>
<organism evidence="1 2">
    <name type="scientific">Helianthus annuus</name>
    <name type="common">Common sunflower</name>
    <dbReference type="NCBI Taxonomy" id="4232"/>
    <lineage>
        <taxon>Eukaryota</taxon>
        <taxon>Viridiplantae</taxon>
        <taxon>Streptophyta</taxon>
        <taxon>Embryophyta</taxon>
        <taxon>Tracheophyta</taxon>
        <taxon>Spermatophyta</taxon>
        <taxon>Magnoliopsida</taxon>
        <taxon>eudicotyledons</taxon>
        <taxon>Gunneridae</taxon>
        <taxon>Pentapetalae</taxon>
        <taxon>asterids</taxon>
        <taxon>campanulids</taxon>
        <taxon>Asterales</taxon>
        <taxon>Asteraceae</taxon>
        <taxon>Asteroideae</taxon>
        <taxon>Heliantheae alliance</taxon>
        <taxon>Heliantheae</taxon>
        <taxon>Helianthus</taxon>
    </lineage>
</organism>